<evidence type="ECO:0000313" key="4">
    <source>
        <dbReference type="RefSeq" id="XP_052738106.1"/>
    </source>
</evidence>
<dbReference type="InterPro" id="IPR043502">
    <property type="entry name" value="DNA/RNA_pol_sf"/>
</dbReference>
<dbReference type="SUPFAM" id="SSF56672">
    <property type="entry name" value="DNA/RNA polymerases"/>
    <property type="match status" value="1"/>
</dbReference>
<dbReference type="InterPro" id="IPR000477">
    <property type="entry name" value="RT_dom"/>
</dbReference>
<dbReference type="PANTHER" id="PTHR21301">
    <property type="entry name" value="REVERSE TRANSCRIPTASE"/>
    <property type="match status" value="1"/>
</dbReference>
<dbReference type="RefSeq" id="XP_052738107.1">
    <property type="nucleotide sequence ID" value="XM_052882147.1"/>
</dbReference>
<dbReference type="InterPro" id="IPR058912">
    <property type="entry name" value="HTH_animal"/>
</dbReference>
<evidence type="ECO:0000259" key="1">
    <source>
        <dbReference type="PROSITE" id="PS50164"/>
    </source>
</evidence>
<dbReference type="CDD" id="cd00304">
    <property type="entry name" value="RT_like"/>
    <property type="match status" value="1"/>
</dbReference>
<organism evidence="3 5">
    <name type="scientific">Bicyclus anynana</name>
    <name type="common">Squinting bush brown butterfly</name>
    <dbReference type="NCBI Taxonomy" id="110368"/>
    <lineage>
        <taxon>Eukaryota</taxon>
        <taxon>Metazoa</taxon>
        <taxon>Ecdysozoa</taxon>
        <taxon>Arthropoda</taxon>
        <taxon>Hexapoda</taxon>
        <taxon>Insecta</taxon>
        <taxon>Pterygota</taxon>
        <taxon>Neoptera</taxon>
        <taxon>Endopterygota</taxon>
        <taxon>Lepidoptera</taxon>
        <taxon>Glossata</taxon>
        <taxon>Ditrysia</taxon>
        <taxon>Papilionoidea</taxon>
        <taxon>Nymphalidae</taxon>
        <taxon>Satyrinae</taxon>
        <taxon>Satyrini</taxon>
        <taxon>Mycalesina</taxon>
        <taxon>Bicyclus</taxon>
    </lineage>
</organism>
<sequence>MSSVSFTVNETLDILNKLLEINKTHPSEMAELIELTHICMEQNYFRFNNDYYQQNEGLAMGSPLSPLMADIFMDDFENKNIVKNNHILYYYRYVDDIIICWTGTDKQLDVFVDKLNNLHPKIKFKLEIEQNNSLNFLDVTITRVNNRHHFGIYRKPTYTDITIPASSCHPWQHKLAAFHSYVHRLMSIPLTRDQYNKELNIIYRMAISNGYNPNIVNRIINKKQLVLIRKELYGIPLEKPKKFKASLTYFGPVSERIAKTLRKHDINVAFRTNNSLKNICNGKDKLEKQHKSGVYKLQCSECNATYIGQTGRNFDTRYKEHISAVRNDRPQRSHFAKHLLDTGHKLADNHMYDILHTCNKGLRLCVLEQLEIIKHNKSGITLLNEQIELSKSPLIKMFECDAR</sequence>
<dbReference type="Pfam" id="PF26215">
    <property type="entry name" value="HTH_animal"/>
    <property type="match status" value="1"/>
</dbReference>
<evidence type="ECO:0000259" key="2">
    <source>
        <dbReference type="PROSITE" id="PS50878"/>
    </source>
</evidence>
<evidence type="ECO:0000313" key="5">
    <source>
        <dbReference type="RefSeq" id="XP_052738107.1"/>
    </source>
</evidence>
<dbReference type="SUPFAM" id="SSF82771">
    <property type="entry name" value="GIY-YIG endonuclease"/>
    <property type="match status" value="1"/>
</dbReference>
<feature type="domain" description="GIY-YIG" evidence="1">
    <location>
        <begin position="290"/>
        <end position="364"/>
    </location>
</feature>
<protein>
    <submittedName>
        <fullName evidence="4">Uncharacterized protein LOC128198178</fullName>
    </submittedName>
    <submittedName>
        <fullName evidence="5">Uncharacterized protein LOC128198179</fullName>
    </submittedName>
</protein>
<dbReference type="GeneID" id="128198179"/>
<feature type="domain" description="Reverse transcriptase" evidence="2">
    <location>
        <begin position="1"/>
        <end position="163"/>
    </location>
</feature>
<dbReference type="PROSITE" id="PS50164">
    <property type="entry name" value="GIY_YIG"/>
    <property type="match status" value="1"/>
</dbReference>
<dbReference type="RefSeq" id="XP_052738106.1">
    <property type="nucleotide sequence ID" value="XM_052882146.1"/>
</dbReference>
<name>A0ABM3LGB6_BICAN</name>
<accession>A0ABM3LGB6</accession>
<dbReference type="PANTHER" id="PTHR21301:SF10">
    <property type="entry name" value="REVERSE TRANSCRIPTASE DOMAIN-CONTAINING PROTEIN"/>
    <property type="match status" value="1"/>
</dbReference>
<dbReference type="Proteomes" id="UP001652582">
    <property type="component" value="Chromosome 6"/>
</dbReference>
<evidence type="ECO:0000313" key="3">
    <source>
        <dbReference type="Proteomes" id="UP001652582"/>
    </source>
</evidence>
<dbReference type="InterPro" id="IPR035901">
    <property type="entry name" value="GIY-YIG_endonuc_sf"/>
</dbReference>
<reference evidence="4 5" key="1">
    <citation type="submission" date="2025-05" db="UniProtKB">
        <authorList>
            <consortium name="RefSeq"/>
        </authorList>
    </citation>
    <scope>IDENTIFICATION</scope>
</reference>
<dbReference type="InterPro" id="IPR000305">
    <property type="entry name" value="GIY-YIG_endonuc"/>
</dbReference>
<gene>
    <name evidence="5" type="primary">LOC128198179</name>
    <name evidence="4" type="synonym">LOC128198178</name>
</gene>
<dbReference type="PROSITE" id="PS50878">
    <property type="entry name" value="RT_POL"/>
    <property type="match status" value="1"/>
</dbReference>
<dbReference type="Pfam" id="PF00078">
    <property type="entry name" value="RVT_1"/>
    <property type="match status" value="1"/>
</dbReference>
<proteinExistence type="predicted"/>
<keyword evidence="3" id="KW-1185">Reference proteome</keyword>
<dbReference type="Gene3D" id="3.40.1440.10">
    <property type="entry name" value="GIY-YIG endonuclease"/>
    <property type="match status" value="1"/>
</dbReference>